<dbReference type="NCBIfam" id="NF007790">
    <property type="entry name" value="PRK10484.1"/>
    <property type="match status" value="1"/>
</dbReference>
<feature type="transmembrane region" description="Helical" evidence="7">
    <location>
        <begin position="442"/>
        <end position="462"/>
    </location>
</feature>
<evidence type="ECO:0000256" key="3">
    <source>
        <dbReference type="ARBA" id="ARBA00022692"/>
    </source>
</evidence>
<keyword evidence="5 7" id="KW-0472">Membrane</keyword>
<dbReference type="EMBL" id="CP102290">
    <property type="protein sequence ID" value="UWP60085.1"/>
    <property type="molecule type" value="Genomic_DNA"/>
</dbReference>
<dbReference type="PROSITE" id="PS50283">
    <property type="entry name" value="NA_SOLUT_SYMP_3"/>
    <property type="match status" value="1"/>
</dbReference>
<feature type="transmembrane region" description="Helical" evidence="7">
    <location>
        <begin position="520"/>
        <end position="541"/>
    </location>
</feature>
<dbReference type="Proteomes" id="UP001060164">
    <property type="component" value="Chromosome"/>
</dbReference>
<keyword evidence="3 7" id="KW-0812">Transmembrane</keyword>
<keyword evidence="4 7" id="KW-1133">Transmembrane helix</keyword>
<organism evidence="8 9">
    <name type="scientific">Ruminococcus gauvreauii</name>
    <dbReference type="NCBI Taxonomy" id="438033"/>
    <lineage>
        <taxon>Bacteria</taxon>
        <taxon>Bacillati</taxon>
        <taxon>Bacillota</taxon>
        <taxon>Clostridia</taxon>
        <taxon>Eubacteriales</taxon>
        <taxon>Oscillospiraceae</taxon>
        <taxon>Ruminococcus</taxon>
    </lineage>
</organism>
<feature type="transmembrane region" description="Helical" evidence="7">
    <location>
        <begin position="6"/>
        <end position="22"/>
    </location>
</feature>
<evidence type="ECO:0000313" key="9">
    <source>
        <dbReference type="Proteomes" id="UP001060164"/>
    </source>
</evidence>
<feature type="transmembrane region" description="Helical" evidence="7">
    <location>
        <begin position="160"/>
        <end position="180"/>
    </location>
</feature>
<feature type="transmembrane region" description="Helical" evidence="7">
    <location>
        <begin position="247"/>
        <end position="266"/>
    </location>
</feature>
<name>A0ABY5VHJ8_9FIRM</name>
<feature type="transmembrane region" description="Helical" evidence="7">
    <location>
        <begin position="119"/>
        <end position="140"/>
    </location>
</feature>
<gene>
    <name evidence="8" type="ORF">NQ502_03230</name>
</gene>
<proteinExistence type="inferred from homology"/>
<evidence type="ECO:0000256" key="6">
    <source>
        <dbReference type="RuleBase" id="RU362091"/>
    </source>
</evidence>
<feature type="transmembrane region" description="Helical" evidence="7">
    <location>
        <begin position="76"/>
        <end position="98"/>
    </location>
</feature>
<sequence>MNWIVPVTFVGFTALVAIISWWKTRNDKLDTEEGYFLAGRGLMGPVIAGSLLMTNLSAEQLVGMNGQSVRIGMSPMGWEVTSAIALVILAFVLMPKYLKVGLTTVPQFFEERYDATTRRLVSFIVLFSYVIIMLPNILYAGALVFENIFHVSDILGCNQFAAIALLCVLIAVIGSIYSICGGLHAVALSDSIHGIGLILGGLLVPVFGLIALGKASGGGFAEGLDIFLHQDPTMLNAIDAPNLNEPYLPWPLLFTGLLINNLYYWATNQSIIQRTFAAKNLKEAQKGAVFAGFLKILTPIIIIVPGIIAYYLYGASALGNNGDDAYPMIVANVMPTALLGFFAAVMFGAILSSYNSVLNSASTIYALDVHKPMFAPEAEDARLVKIGQKFGLIVAIFSVIIAPFMLYMGGITTFVNSCFAAFNTPLFVCLIVGFFSKKTPAFMPKIVIPVHVVLYCVLNFGLRRVIPALADIHYLYFTAALFVFDMILVCIITKVRPRETNYELRDSKAVDMTPWKSGKVVAAIVLCVMVAAYIVFSPLVFGA</sequence>
<protein>
    <submittedName>
        <fullName evidence="8">Solute:sodium symporter family transporter</fullName>
    </submittedName>
</protein>
<evidence type="ECO:0000256" key="7">
    <source>
        <dbReference type="SAM" id="Phobius"/>
    </source>
</evidence>
<feature type="transmembrane region" description="Helical" evidence="7">
    <location>
        <begin position="414"/>
        <end position="435"/>
    </location>
</feature>
<dbReference type="NCBIfam" id="TIGR00813">
    <property type="entry name" value="sss"/>
    <property type="match status" value="1"/>
</dbReference>
<feature type="transmembrane region" description="Helical" evidence="7">
    <location>
        <begin position="192"/>
        <end position="212"/>
    </location>
</feature>
<comment type="subcellular location">
    <subcellularLocation>
        <location evidence="1">Membrane</location>
        <topology evidence="1">Multi-pass membrane protein</topology>
    </subcellularLocation>
</comment>
<evidence type="ECO:0000256" key="1">
    <source>
        <dbReference type="ARBA" id="ARBA00004141"/>
    </source>
</evidence>
<reference evidence="8" key="1">
    <citation type="journal article" date="2022" name="Cell">
        <title>Design, construction, and in vivo augmentation of a complex gut microbiome.</title>
        <authorList>
            <person name="Cheng A.G."/>
            <person name="Ho P.Y."/>
            <person name="Aranda-Diaz A."/>
            <person name="Jain S."/>
            <person name="Yu F.B."/>
            <person name="Meng X."/>
            <person name="Wang M."/>
            <person name="Iakiviak M."/>
            <person name="Nagashima K."/>
            <person name="Zhao A."/>
            <person name="Murugkar P."/>
            <person name="Patil A."/>
            <person name="Atabakhsh K."/>
            <person name="Weakley A."/>
            <person name="Yan J."/>
            <person name="Brumbaugh A.R."/>
            <person name="Higginbottom S."/>
            <person name="Dimas A."/>
            <person name="Shiver A.L."/>
            <person name="Deutschbauer A."/>
            <person name="Neff N."/>
            <person name="Sonnenburg J.L."/>
            <person name="Huang K.C."/>
            <person name="Fischbach M.A."/>
        </authorList>
    </citation>
    <scope>NUCLEOTIDE SEQUENCE</scope>
    <source>
        <strain evidence="8">DSM 19829</strain>
    </source>
</reference>
<dbReference type="InterPro" id="IPR001734">
    <property type="entry name" value="Na/solute_symporter"/>
</dbReference>
<dbReference type="PANTHER" id="PTHR11819:SF195">
    <property type="entry name" value="SODIUM_GLUCOSE COTRANSPORTER 4"/>
    <property type="match status" value="1"/>
</dbReference>
<dbReference type="Pfam" id="PF00474">
    <property type="entry name" value="SSF"/>
    <property type="match status" value="1"/>
</dbReference>
<feature type="transmembrane region" description="Helical" evidence="7">
    <location>
        <begin position="287"/>
        <end position="313"/>
    </location>
</feature>
<evidence type="ECO:0000313" key="8">
    <source>
        <dbReference type="EMBL" id="UWP60085.1"/>
    </source>
</evidence>
<feature type="transmembrane region" description="Helical" evidence="7">
    <location>
        <begin position="34"/>
        <end position="56"/>
    </location>
</feature>
<evidence type="ECO:0000256" key="5">
    <source>
        <dbReference type="ARBA" id="ARBA00023136"/>
    </source>
</evidence>
<feature type="transmembrane region" description="Helical" evidence="7">
    <location>
        <begin position="474"/>
        <end position="495"/>
    </location>
</feature>
<feature type="transmembrane region" description="Helical" evidence="7">
    <location>
        <begin position="390"/>
        <end position="408"/>
    </location>
</feature>
<dbReference type="PANTHER" id="PTHR11819">
    <property type="entry name" value="SOLUTE CARRIER FAMILY 5"/>
    <property type="match status" value="1"/>
</dbReference>
<keyword evidence="9" id="KW-1185">Reference proteome</keyword>
<feature type="transmembrane region" description="Helical" evidence="7">
    <location>
        <begin position="325"/>
        <end position="351"/>
    </location>
</feature>
<evidence type="ECO:0000256" key="2">
    <source>
        <dbReference type="ARBA" id="ARBA00006434"/>
    </source>
</evidence>
<dbReference type="InterPro" id="IPR038377">
    <property type="entry name" value="Na/Glc_symporter_sf"/>
</dbReference>
<dbReference type="CDD" id="cd10328">
    <property type="entry name" value="SLC5sbd_YidK"/>
    <property type="match status" value="1"/>
</dbReference>
<comment type="similarity">
    <text evidence="2 6">Belongs to the sodium:solute symporter (SSF) (TC 2.A.21) family.</text>
</comment>
<evidence type="ECO:0000256" key="4">
    <source>
        <dbReference type="ARBA" id="ARBA00022989"/>
    </source>
</evidence>
<accession>A0ABY5VHJ8</accession>
<dbReference type="RefSeq" id="WP_028529512.1">
    <property type="nucleotide sequence ID" value="NZ_CABLBR010000026.1"/>
</dbReference>
<dbReference type="Gene3D" id="1.20.1730.10">
    <property type="entry name" value="Sodium/glucose cotransporter"/>
    <property type="match status" value="1"/>
</dbReference>